<keyword evidence="9 17" id="KW-0573">Peptidoglycan synthesis</keyword>
<evidence type="ECO:0000256" key="11">
    <source>
        <dbReference type="ARBA" id="ARBA00023136"/>
    </source>
</evidence>
<evidence type="ECO:0000256" key="13">
    <source>
        <dbReference type="ARBA" id="ARBA00023316"/>
    </source>
</evidence>
<evidence type="ECO:0000256" key="5">
    <source>
        <dbReference type="ARBA" id="ARBA00022475"/>
    </source>
</evidence>
<dbReference type="GO" id="GO:0005886">
    <property type="term" value="C:plasma membrane"/>
    <property type="evidence" value="ECO:0007669"/>
    <property type="project" value="UniProtKB-SubCell"/>
</dbReference>
<sequence>MVYIWIAVILGIVEGLTEFIPVSSTGHMILTTRLMGIAEQEEFLKTFEIVIQLGAILAITVVYWQRILEMLGLRSRTVAQGHVRTQQLNLLHVALGIGPALIVAFFARDYIKSQFDNTPTILWALVAGGVFMWIAEWFGSRRKPAAETMDDITYLQAFLIGLYQILSVVFPGFSRSGSTMSGGMLSGVSYRAAADFSFLMAIPIMFMASGYELIDGYRMLTLDIIGFFALGFIVSFIVAYIVVVIFLKHIQRIRLRHFAIYRFVLAGLFWFFIIR</sequence>
<dbReference type="GO" id="GO:0046677">
    <property type="term" value="P:response to antibiotic"/>
    <property type="evidence" value="ECO:0007669"/>
    <property type="project" value="UniProtKB-UniRule"/>
</dbReference>
<feature type="transmembrane region" description="Helical" evidence="17">
    <location>
        <begin position="120"/>
        <end position="140"/>
    </location>
</feature>
<feature type="transmembrane region" description="Helical" evidence="17">
    <location>
        <begin position="49"/>
        <end position="68"/>
    </location>
</feature>
<dbReference type="GO" id="GO:0071555">
    <property type="term" value="P:cell wall organization"/>
    <property type="evidence" value="ECO:0007669"/>
    <property type="project" value="UniProtKB-KW"/>
</dbReference>
<dbReference type="GO" id="GO:0050380">
    <property type="term" value="F:undecaprenyl-diphosphatase activity"/>
    <property type="evidence" value="ECO:0007669"/>
    <property type="project" value="UniProtKB-UniRule"/>
</dbReference>
<protein>
    <recommendedName>
        <fullName evidence="4 17">Undecaprenyl-diphosphatase</fullName>
        <ecNumber evidence="3 17">3.6.1.27</ecNumber>
    </recommendedName>
    <alternativeName>
        <fullName evidence="15 17">Bacitracin resistance protein</fullName>
    </alternativeName>
    <alternativeName>
        <fullName evidence="14 17">Undecaprenyl pyrophosphate phosphatase</fullName>
    </alternativeName>
</protein>
<dbReference type="HAMAP" id="MF_01006">
    <property type="entry name" value="Undec_diphosphatase"/>
    <property type="match status" value="1"/>
</dbReference>
<dbReference type="Pfam" id="PF02673">
    <property type="entry name" value="BacA"/>
    <property type="match status" value="1"/>
</dbReference>
<comment type="subcellular location">
    <subcellularLocation>
        <location evidence="1 17">Cell membrane</location>
        <topology evidence="1 17">Multi-pass membrane protein</topology>
    </subcellularLocation>
</comment>
<dbReference type="PANTHER" id="PTHR30622">
    <property type="entry name" value="UNDECAPRENYL-DIPHOSPHATASE"/>
    <property type="match status" value="1"/>
</dbReference>
<feature type="transmembrane region" description="Helical" evidence="17">
    <location>
        <begin position="193"/>
        <end position="214"/>
    </location>
</feature>
<dbReference type="InterPro" id="IPR003824">
    <property type="entry name" value="UppP"/>
</dbReference>
<evidence type="ECO:0000256" key="1">
    <source>
        <dbReference type="ARBA" id="ARBA00004651"/>
    </source>
</evidence>
<evidence type="ECO:0000256" key="7">
    <source>
        <dbReference type="ARBA" id="ARBA00022801"/>
    </source>
</evidence>
<dbReference type="AlphaFoldDB" id="A0A3A3GCC2"/>
<reference evidence="18 20" key="1">
    <citation type="submission" date="2018-09" db="EMBL/GenBank/DDBJ databases">
        <title>Paenibacillus SK2017-BO5.</title>
        <authorList>
            <person name="Piskunova J.V."/>
            <person name="Dubiley S.A."/>
            <person name="Severinov K.V."/>
        </authorList>
    </citation>
    <scope>NUCLEOTIDE SEQUENCE [LARGE SCALE GENOMIC DNA]</scope>
    <source>
        <strain evidence="18 20">BO5</strain>
    </source>
</reference>
<evidence type="ECO:0000313" key="19">
    <source>
        <dbReference type="EMBL" id="RJG21504.1"/>
    </source>
</evidence>
<dbReference type="EMBL" id="QYZD01000023">
    <property type="protein sequence ID" value="RJG21504.1"/>
    <property type="molecule type" value="Genomic_DNA"/>
</dbReference>
<evidence type="ECO:0000256" key="8">
    <source>
        <dbReference type="ARBA" id="ARBA00022960"/>
    </source>
</evidence>
<evidence type="ECO:0000313" key="18">
    <source>
        <dbReference type="EMBL" id="RJG21016.1"/>
    </source>
</evidence>
<dbReference type="PANTHER" id="PTHR30622:SF3">
    <property type="entry name" value="UNDECAPRENYL-DIPHOSPHATASE"/>
    <property type="match status" value="1"/>
</dbReference>
<evidence type="ECO:0000256" key="2">
    <source>
        <dbReference type="ARBA" id="ARBA00010621"/>
    </source>
</evidence>
<evidence type="ECO:0000256" key="14">
    <source>
        <dbReference type="ARBA" id="ARBA00032707"/>
    </source>
</evidence>
<evidence type="ECO:0000313" key="20">
    <source>
        <dbReference type="Proteomes" id="UP000266177"/>
    </source>
</evidence>
<gene>
    <name evidence="17" type="primary">uppP</name>
    <name evidence="19" type="ORF">DQX05_20935</name>
    <name evidence="18" type="ORF">DQX05_22840</name>
</gene>
<dbReference type="GO" id="GO:0009252">
    <property type="term" value="P:peptidoglycan biosynthetic process"/>
    <property type="evidence" value="ECO:0007669"/>
    <property type="project" value="UniProtKB-KW"/>
</dbReference>
<keyword evidence="10 17" id="KW-1133">Transmembrane helix</keyword>
<dbReference type="NCBIfam" id="TIGR00753">
    <property type="entry name" value="undec_PP_bacA"/>
    <property type="match status" value="1"/>
</dbReference>
<comment type="similarity">
    <text evidence="2 17">Belongs to the UppP family.</text>
</comment>
<evidence type="ECO:0000256" key="4">
    <source>
        <dbReference type="ARBA" id="ARBA00021581"/>
    </source>
</evidence>
<dbReference type="EMBL" id="QYZD01000028">
    <property type="protein sequence ID" value="RJG21016.1"/>
    <property type="molecule type" value="Genomic_DNA"/>
</dbReference>
<dbReference type="EC" id="3.6.1.27" evidence="3 17"/>
<evidence type="ECO:0000256" key="10">
    <source>
        <dbReference type="ARBA" id="ARBA00022989"/>
    </source>
</evidence>
<dbReference type="Proteomes" id="UP000266177">
    <property type="component" value="Unassembled WGS sequence"/>
</dbReference>
<comment type="catalytic activity">
    <reaction evidence="16 17">
        <text>di-trans,octa-cis-undecaprenyl diphosphate + H2O = di-trans,octa-cis-undecaprenyl phosphate + phosphate + H(+)</text>
        <dbReference type="Rhea" id="RHEA:28094"/>
        <dbReference type="ChEBI" id="CHEBI:15377"/>
        <dbReference type="ChEBI" id="CHEBI:15378"/>
        <dbReference type="ChEBI" id="CHEBI:43474"/>
        <dbReference type="ChEBI" id="CHEBI:58405"/>
        <dbReference type="ChEBI" id="CHEBI:60392"/>
        <dbReference type="EC" id="3.6.1.27"/>
    </reaction>
</comment>
<dbReference type="RefSeq" id="WP_119795423.1">
    <property type="nucleotide sequence ID" value="NZ_QYZD01000023.1"/>
</dbReference>
<evidence type="ECO:0000256" key="17">
    <source>
        <dbReference type="HAMAP-Rule" id="MF_01006"/>
    </source>
</evidence>
<organism evidence="18 20">
    <name type="scientific">Paenibacillus thiaminolyticus</name>
    <name type="common">Bacillus thiaminolyticus</name>
    <dbReference type="NCBI Taxonomy" id="49283"/>
    <lineage>
        <taxon>Bacteria</taxon>
        <taxon>Bacillati</taxon>
        <taxon>Bacillota</taxon>
        <taxon>Bacilli</taxon>
        <taxon>Bacillales</taxon>
        <taxon>Paenibacillaceae</taxon>
        <taxon>Paenibacillus</taxon>
    </lineage>
</organism>
<feature type="transmembrane region" description="Helical" evidence="17">
    <location>
        <begin position="226"/>
        <end position="246"/>
    </location>
</feature>
<feature type="transmembrane region" description="Helical" evidence="17">
    <location>
        <begin position="258"/>
        <end position="274"/>
    </location>
</feature>
<comment type="caution">
    <text evidence="18">The sequence shown here is derived from an EMBL/GenBank/DDBJ whole genome shotgun (WGS) entry which is preliminary data.</text>
</comment>
<evidence type="ECO:0000256" key="16">
    <source>
        <dbReference type="ARBA" id="ARBA00047594"/>
    </source>
</evidence>
<dbReference type="GO" id="GO:0008360">
    <property type="term" value="P:regulation of cell shape"/>
    <property type="evidence" value="ECO:0007669"/>
    <property type="project" value="UniProtKB-KW"/>
</dbReference>
<evidence type="ECO:0000256" key="12">
    <source>
        <dbReference type="ARBA" id="ARBA00023251"/>
    </source>
</evidence>
<feature type="transmembrane region" description="Helical" evidence="17">
    <location>
        <begin position="88"/>
        <end position="108"/>
    </location>
</feature>
<comment type="function">
    <text evidence="17">Catalyzes the dephosphorylation of undecaprenyl diphosphate (UPP). Confers resistance to bacitracin.</text>
</comment>
<name>A0A3A3GCC2_PANTH</name>
<keyword evidence="12 17" id="KW-0046">Antibiotic resistance</keyword>
<evidence type="ECO:0000256" key="6">
    <source>
        <dbReference type="ARBA" id="ARBA00022692"/>
    </source>
</evidence>
<comment type="miscellaneous">
    <text evidence="17">Bacitracin is thought to be involved in the inhibition of peptidoglycan synthesis by sequestering undecaprenyl diphosphate, thereby reducing the pool of lipid carrier available.</text>
</comment>
<keyword evidence="5 17" id="KW-1003">Cell membrane</keyword>
<feature type="transmembrane region" description="Helical" evidence="17">
    <location>
        <begin position="152"/>
        <end position="173"/>
    </location>
</feature>
<evidence type="ECO:0000256" key="3">
    <source>
        <dbReference type="ARBA" id="ARBA00012374"/>
    </source>
</evidence>
<keyword evidence="6 17" id="KW-0812">Transmembrane</keyword>
<dbReference type="NCBIfam" id="NF001390">
    <property type="entry name" value="PRK00281.1-4"/>
    <property type="match status" value="1"/>
</dbReference>
<evidence type="ECO:0000256" key="9">
    <source>
        <dbReference type="ARBA" id="ARBA00022984"/>
    </source>
</evidence>
<keyword evidence="7 17" id="KW-0378">Hydrolase</keyword>
<keyword evidence="8 17" id="KW-0133">Cell shape</keyword>
<evidence type="ECO:0000256" key="15">
    <source>
        <dbReference type="ARBA" id="ARBA00032932"/>
    </source>
</evidence>
<accession>A0A3A3GCC2</accession>
<proteinExistence type="inferred from homology"/>
<keyword evidence="13 17" id="KW-0961">Cell wall biogenesis/degradation</keyword>
<keyword evidence="11 17" id="KW-0472">Membrane</keyword>
<dbReference type="OrthoDB" id="9808289at2"/>